<accession>T1A403</accession>
<keyword evidence="1" id="KW-1133">Transmembrane helix</keyword>
<proteinExistence type="predicted"/>
<keyword evidence="1" id="KW-0812">Transmembrane</keyword>
<evidence type="ECO:0000313" key="2">
    <source>
        <dbReference type="EMBL" id="EQD51608.1"/>
    </source>
</evidence>
<dbReference type="PANTHER" id="PTHR30386">
    <property type="entry name" value="MEMBRANE FUSION SUBUNIT OF EMRAB-TOLC MULTIDRUG EFFLUX PUMP"/>
    <property type="match status" value="1"/>
</dbReference>
<comment type="caution">
    <text evidence="2">The sequence shown here is derived from an EMBL/GenBank/DDBJ whole genome shotgun (WGS) entry which is preliminary data.</text>
</comment>
<sequence>MFRVEALQAQRDSWLGEIHIATPPRRWIVVSVALLFTAAIVAYLFLGEYTRRATVPGTLVPAAGLLNLNALQSGVVRAVSVHVGQSVRVGQPLLQIDGSSASAALGSVATVEIVQLRAEQLKLQGDLIDQQGLALSQRDALRSRIAALDAQVVQVSGQIALQRQSVLSLSTL</sequence>
<organism evidence="2">
    <name type="scientific">mine drainage metagenome</name>
    <dbReference type="NCBI Taxonomy" id="410659"/>
    <lineage>
        <taxon>unclassified sequences</taxon>
        <taxon>metagenomes</taxon>
        <taxon>ecological metagenomes</taxon>
    </lineage>
</organism>
<dbReference type="EMBL" id="AUZZ01004872">
    <property type="protein sequence ID" value="EQD51608.1"/>
    <property type="molecule type" value="Genomic_DNA"/>
</dbReference>
<dbReference type="PANTHER" id="PTHR30386:SF28">
    <property type="entry name" value="EXPORTED PROTEIN"/>
    <property type="match status" value="1"/>
</dbReference>
<protein>
    <submittedName>
        <fullName evidence="2">Secretion protein, HlyD family</fullName>
    </submittedName>
</protein>
<keyword evidence="1" id="KW-0472">Membrane</keyword>
<dbReference type="Gene3D" id="2.40.50.100">
    <property type="match status" value="1"/>
</dbReference>
<dbReference type="InterPro" id="IPR050739">
    <property type="entry name" value="MFP"/>
</dbReference>
<gene>
    <name evidence="2" type="ORF">B2A_06836</name>
</gene>
<feature type="transmembrane region" description="Helical" evidence="1">
    <location>
        <begin position="27"/>
        <end position="46"/>
    </location>
</feature>
<feature type="non-terminal residue" evidence="2">
    <location>
        <position position="172"/>
    </location>
</feature>
<evidence type="ECO:0000256" key="1">
    <source>
        <dbReference type="SAM" id="Phobius"/>
    </source>
</evidence>
<name>T1A403_9ZZZZ</name>
<dbReference type="AlphaFoldDB" id="T1A403"/>
<reference evidence="2" key="1">
    <citation type="submission" date="2013-08" db="EMBL/GenBank/DDBJ databases">
        <authorList>
            <person name="Mendez C."/>
            <person name="Richter M."/>
            <person name="Ferrer M."/>
            <person name="Sanchez J."/>
        </authorList>
    </citation>
    <scope>NUCLEOTIDE SEQUENCE</scope>
</reference>
<reference evidence="2" key="2">
    <citation type="journal article" date="2014" name="ISME J.">
        <title>Microbial stratification in low pH oxic and suboxic macroscopic growths along an acid mine drainage.</title>
        <authorList>
            <person name="Mendez-Garcia C."/>
            <person name="Mesa V."/>
            <person name="Sprenger R.R."/>
            <person name="Richter M."/>
            <person name="Diez M.S."/>
            <person name="Solano J."/>
            <person name="Bargiela R."/>
            <person name="Golyshina O.V."/>
            <person name="Manteca A."/>
            <person name="Ramos J.L."/>
            <person name="Gallego J.R."/>
            <person name="Llorente I."/>
            <person name="Martins Dos Santos V.A."/>
            <person name="Jensen O.N."/>
            <person name="Pelaez A.I."/>
            <person name="Sanchez J."/>
            <person name="Ferrer M."/>
        </authorList>
    </citation>
    <scope>NUCLEOTIDE SEQUENCE</scope>
</reference>